<sequence length="423" mass="49319">MAEEKGPLEVESDDIPDWLNSGYFEQLLRKKKEDSSIRVQSLDVKYAIPRGENFVSVIYRVQVVFETKDEKLVNRSYIVKGISTSEFTVKKLGEGGYNVYEKEMDVYERIIPELSRLAKSLGERSELYPSTLTIDRDNNVIIFDDLKRKGFVMGDRKVGLNRIELEMSFKLMAMMHASSLKLAEMQPTIFDGYSTGMITRDTDAFYVFYYSTLDALVDEISTWESEWHYYSNKLRKLRPHFMEQGISVFEHKNEDDLRVLVHGDLWINNMMFKYDSDGTATDVVLLDFQFCCYTTPVVDLCFLFFCSANDELRQTYFEELMQSYYNHLANYAKRLGCSKKFPTSHQFQRQLLSKLFYAIFCSVIALPVQINEDSTDADFEGVLGSDEKSARYRRTIMANPRYHKIIKGLLPFFDRKGLLDKLE</sequence>
<dbReference type="EMBL" id="GFDL01006920">
    <property type="protein sequence ID" value="JAV28125.1"/>
    <property type="molecule type" value="Transcribed_RNA"/>
</dbReference>
<dbReference type="InterPro" id="IPR015897">
    <property type="entry name" value="CHK_kinase-like"/>
</dbReference>
<dbReference type="SUPFAM" id="SSF56112">
    <property type="entry name" value="Protein kinase-like (PK-like)"/>
    <property type="match status" value="1"/>
</dbReference>
<name>A0A1Q3FKR9_CULTA</name>
<dbReference type="Pfam" id="PF02958">
    <property type="entry name" value="EcKL"/>
    <property type="match status" value="1"/>
</dbReference>
<dbReference type="GO" id="GO:0016301">
    <property type="term" value="F:kinase activity"/>
    <property type="evidence" value="ECO:0007669"/>
    <property type="project" value="UniProtKB-KW"/>
</dbReference>
<dbReference type="InterPro" id="IPR011009">
    <property type="entry name" value="Kinase-like_dom_sf"/>
</dbReference>
<evidence type="ECO:0000313" key="2">
    <source>
        <dbReference type="EMBL" id="JAV28125.1"/>
    </source>
</evidence>
<accession>A0A1Q3FKR9</accession>
<protein>
    <submittedName>
        <fullName evidence="2">Putative ecdysteroid kinase</fullName>
    </submittedName>
</protein>
<dbReference type="AlphaFoldDB" id="A0A1Q3FKR9"/>
<dbReference type="Gene3D" id="3.90.1200.10">
    <property type="match status" value="1"/>
</dbReference>
<reference evidence="2" key="1">
    <citation type="submission" date="2017-01" db="EMBL/GenBank/DDBJ databases">
        <title>A deep insight into the sialotranscriptome of adult male and female Cluex tarsalis mosquitoes.</title>
        <authorList>
            <person name="Ribeiro J.M."/>
            <person name="Moreira F."/>
            <person name="Bernard K.A."/>
            <person name="Calvo E."/>
        </authorList>
    </citation>
    <scope>NUCLEOTIDE SEQUENCE</scope>
    <source>
        <strain evidence="2">Kern County</strain>
        <tissue evidence="2">Salivary glands</tissue>
    </source>
</reference>
<dbReference type="PANTHER" id="PTHR11012:SF13">
    <property type="entry name" value="CHK KINASE-LIKE DOMAIN-CONTAINING PROTEIN-RELATED"/>
    <property type="match status" value="1"/>
</dbReference>
<feature type="domain" description="CHK kinase-like" evidence="1">
    <location>
        <begin position="141"/>
        <end position="334"/>
    </location>
</feature>
<proteinExistence type="predicted"/>
<keyword evidence="2" id="KW-0808">Transferase</keyword>
<dbReference type="PANTHER" id="PTHR11012">
    <property type="entry name" value="PROTEIN KINASE-LIKE DOMAIN-CONTAINING"/>
    <property type="match status" value="1"/>
</dbReference>
<organism evidence="2">
    <name type="scientific">Culex tarsalis</name>
    <name type="common">Encephalitis mosquito</name>
    <dbReference type="NCBI Taxonomy" id="7177"/>
    <lineage>
        <taxon>Eukaryota</taxon>
        <taxon>Metazoa</taxon>
        <taxon>Ecdysozoa</taxon>
        <taxon>Arthropoda</taxon>
        <taxon>Hexapoda</taxon>
        <taxon>Insecta</taxon>
        <taxon>Pterygota</taxon>
        <taxon>Neoptera</taxon>
        <taxon>Endopterygota</taxon>
        <taxon>Diptera</taxon>
        <taxon>Nematocera</taxon>
        <taxon>Culicoidea</taxon>
        <taxon>Culicidae</taxon>
        <taxon>Culicinae</taxon>
        <taxon>Culicini</taxon>
        <taxon>Culex</taxon>
        <taxon>Culex</taxon>
    </lineage>
</organism>
<dbReference type="SMART" id="SM00587">
    <property type="entry name" value="CHK"/>
    <property type="match status" value="1"/>
</dbReference>
<dbReference type="InterPro" id="IPR004119">
    <property type="entry name" value="EcKL"/>
</dbReference>
<keyword evidence="2" id="KW-0418">Kinase</keyword>
<evidence type="ECO:0000259" key="1">
    <source>
        <dbReference type="SMART" id="SM00587"/>
    </source>
</evidence>